<dbReference type="Proteomes" id="UP001283361">
    <property type="component" value="Unassembled WGS sequence"/>
</dbReference>
<keyword evidence="2" id="KW-1185">Reference proteome</keyword>
<dbReference type="AlphaFoldDB" id="A0AAE1DPN5"/>
<organism evidence="1 2">
    <name type="scientific">Elysia crispata</name>
    <name type="common">lettuce slug</name>
    <dbReference type="NCBI Taxonomy" id="231223"/>
    <lineage>
        <taxon>Eukaryota</taxon>
        <taxon>Metazoa</taxon>
        <taxon>Spiralia</taxon>
        <taxon>Lophotrochozoa</taxon>
        <taxon>Mollusca</taxon>
        <taxon>Gastropoda</taxon>
        <taxon>Heterobranchia</taxon>
        <taxon>Euthyneura</taxon>
        <taxon>Panpulmonata</taxon>
        <taxon>Sacoglossa</taxon>
        <taxon>Placobranchoidea</taxon>
        <taxon>Plakobranchidae</taxon>
        <taxon>Elysia</taxon>
    </lineage>
</organism>
<accession>A0AAE1DPN5</accession>
<evidence type="ECO:0000313" key="1">
    <source>
        <dbReference type="EMBL" id="KAK3778274.1"/>
    </source>
</evidence>
<evidence type="ECO:0000313" key="2">
    <source>
        <dbReference type="Proteomes" id="UP001283361"/>
    </source>
</evidence>
<protein>
    <submittedName>
        <fullName evidence="1">Uncharacterized protein</fullName>
    </submittedName>
</protein>
<dbReference type="EMBL" id="JAWDGP010002984">
    <property type="protein sequence ID" value="KAK3778274.1"/>
    <property type="molecule type" value="Genomic_DNA"/>
</dbReference>
<comment type="caution">
    <text evidence="1">The sequence shown here is derived from an EMBL/GenBank/DDBJ whole genome shotgun (WGS) entry which is preliminary data.</text>
</comment>
<proteinExistence type="predicted"/>
<name>A0AAE1DPN5_9GAST</name>
<reference evidence="1" key="1">
    <citation type="journal article" date="2023" name="G3 (Bethesda)">
        <title>A reference genome for the long-term kleptoplast-retaining sea slug Elysia crispata morphotype clarki.</title>
        <authorList>
            <person name="Eastman K.E."/>
            <person name="Pendleton A.L."/>
            <person name="Shaikh M.A."/>
            <person name="Suttiyut T."/>
            <person name="Ogas R."/>
            <person name="Tomko P."/>
            <person name="Gavelis G."/>
            <person name="Widhalm J.R."/>
            <person name="Wisecaver J.H."/>
        </authorList>
    </citation>
    <scope>NUCLEOTIDE SEQUENCE</scope>
    <source>
        <strain evidence="1">ECLA1</strain>
    </source>
</reference>
<gene>
    <name evidence="1" type="ORF">RRG08_060200</name>
</gene>
<sequence>MVDSWGARCSYSALLNSHVRELNGRVLHMKIPQRNTINTRKLAGGNSQVCDIEEVIDKWWYRVRSSPAPHKPPKNLVGIRTLHHALTKSSTAQ</sequence>